<dbReference type="InterPro" id="IPR050121">
    <property type="entry name" value="Cytochrome_P450_monoxygenase"/>
</dbReference>
<keyword evidence="3 4" id="KW-0408">Iron</keyword>
<evidence type="ECO:0000313" key="6">
    <source>
        <dbReference type="EMBL" id="KDR35635.1"/>
    </source>
</evidence>
<dbReference type="InterPro" id="IPR001128">
    <property type="entry name" value="Cyt_P450"/>
</dbReference>
<keyword evidence="3 4" id="KW-0349">Heme</keyword>
<evidence type="ECO:0000256" key="4">
    <source>
        <dbReference type="RuleBase" id="RU000461"/>
    </source>
</evidence>
<dbReference type="EMBL" id="BMEG01000007">
    <property type="protein sequence ID" value="GGD82867.1"/>
    <property type="molecule type" value="Genomic_DNA"/>
</dbReference>
<dbReference type="PROSITE" id="PS00086">
    <property type="entry name" value="CYTOCHROME_P450"/>
    <property type="match status" value="1"/>
</dbReference>
<comment type="similarity">
    <text evidence="2 4">Belongs to the cytochrome P450 family.</text>
</comment>
<dbReference type="OrthoDB" id="9764248at2"/>
<comment type="cofactor">
    <cofactor evidence="1 3">
        <name>heme</name>
        <dbReference type="ChEBI" id="CHEBI:30413"/>
    </cofactor>
</comment>
<proteinExistence type="inferred from homology"/>
<gene>
    <name evidence="6" type="ORF">BG57_27770</name>
    <name evidence="5" type="ORF">GCM10010985_41640</name>
</gene>
<reference evidence="5" key="4">
    <citation type="submission" date="2024-05" db="EMBL/GenBank/DDBJ databases">
        <authorList>
            <person name="Sun Q."/>
            <person name="Zhou Y."/>
        </authorList>
    </citation>
    <scope>NUCLEOTIDE SEQUENCE</scope>
    <source>
        <strain evidence="5">CGMCC 1.11013</strain>
    </source>
</reference>
<evidence type="ECO:0000256" key="1">
    <source>
        <dbReference type="ARBA" id="ARBA00001971"/>
    </source>
</evidence>
<dbReference type="PRINTS" id="PR00385">
    <property type="entry name" value="P450"/>
</dbReference>
<evidence type="ECO:0000313" key="5">
    <source>
        <dbReference type="EMBL" id="GGD82867.1"/>
    </source>
</evidence>
<dbReference type="AlphaFoldDB" id="A0A069P4S1"/>
<dbReference type="GO" id="GO:0004497">
    <property type="term" value="F:monooxygenase activity"/>
    <property type="evidence" value="ECO:0007669"/>
    <property type="project" value="UniProtKB-KW"/>
</dbReference>
<dbReference type="Proteomes" id="UP000027439">
    <property type="component" value="Unassembled WGS sequence"/>
</dbReference>
<sequence length="475" mass="52967">MACTQHGAGGALRTVKNLPCPPGLPVLGNLFQLAPPKLHLTLEHWAKRYGSPYRVQLGTLPITVWTQADLFQTVMRERPHVYRRIAPMESVLAELGGNGVFSAEGASWAPQRRLVMHALSPSNIKSFFPALAAITERFLVRLREAANAHRTLEMTDELKRYTVDVTSTLAFGEDPHTLERDRGVIQEHLALIPPALMRRVSALFPYWRYFSLPQDRRLARAMASVHEYVDTMIERARRRLSACPGAPPGNLLEAMLLAHDDDGSAVTDEQIAANVLTLLVAGEDTTANAIAWALMYIATDPHLQRRVFDESFDTLGPRSVCPDFDALKRLDLCEAVCSEALRLRPVAAIQTFEPLTEVNVGGVLLPPGTRMFYLTRPCMLDPKNFAQPDEFLPDRWLQHRTAASTPHEQKAYLSFGAGPRVCPGRYLAAVEMRFVISMLTRHFDIELATDPATIKEVSAFTMVPDRMPLTLAVRS</sequence>
<reference evidence="5" key="1">
    <citation type="journal article" date="2014" name="Int. J. Syst. Evol. Microbiol.">
        <title>Complete genome of a new Firmicutes species belonging to the dominant human colonic microbiota ('Ruminococcus bicirculans') reveals two chromosomes and a selective capacity to utilize plant glucans.</title>
        <authorList>
            <consortium name="NISC Comparative Sequencing Program"/>
            <person name="Wegmann U."/>
            <person name="Louis P."/>
            <person name="Goesmann A."/>
            <person name="Henrissat B."/>
            <person name="Duncan S.H."/>
            <person name="Flint H.J."/>
        </authorList>
    </citation>
    <scope>NUCLEOTIDE SEQUENCE</scope>
    <source>
        <strain evidence="5">CGMCC 1.11013</strain>
    </source>
</reference>
<keyword evidence="8" id="KW-1185">Reference proteome</keyword>
<name>A0A069P4S1_9BURK</name>
<dbReference type="STRING" id="1071679.BG57_27770"/>
<dbReference type="Gene3D" id="1.10.630.10">
    <property type="entry name" value="Cytochrome P450"/>
    <property type="match status" value="1"/>
</dbReference>
<dbReference type="PANTHER" id="PTHR24305:SF166">
    <property type="entry name" value="CYTOCHROME P450 12A4, MITOCHONDRIAL-RELATED"/>
    <property type="match status" value="1"/>
</dbReference>
<evidence type="ECO:0000313" key="7">
    <source>
        <dbReference type="Proteomes" id="UP000027439"/>
    </source>
</evidence>
<dbReference type="SUPFAM" id="SSF48264">
    <property type="entry name" value="Cytochrome P450"/>
    <property type="match status" value="1"/>
</dbReference>
<reference evidence="8" key="3">
    <citation type="journal article" date="2019" name="Int. J. Syst. Evol. Microbiol.">
        <title>The Global Catalogue of Microorganisms (GCM) 10K type strain sequencing project: providing services to taxonomists for standard genome sequencing and annotation.</title>
        <authorList>
            <consortium name="The Broad Institute Genomics Platform"/>
            <consortium name="The Broad Institute Genome Sequencing Center for Infectious Disease"/>
            <person name="Wu L."/>
            <person name="Ma J."/>
        </authorList>
    </citation>
    <scope>NUCLEOTIDE SEQUENCE [LARGE SCALE GENOMIC DNA]</scope>
    <source>
        <strain evidence="8">CGMCC 1.11013</strain>
    </source>
</reference>
<dbReference type="InterPro" id="IPR017972">
    <property type="entry name" value="Cyt_P450_CS"/>
</dbReference>
<dbReference type="Proteomes" id="UP000597138">
    <property type="component" value="Unassembled WGS sequence"/>
</dbReference>
<evidence type="ECO:0000313" key="8">
    <source>
        <dbReference type="Proteomes" id="UP000597138"/>
    </source>
</evidence>
<dbReference type="GO" id="GO:0016705">
    <property type="term" value="F:oxidoreductase activity, acting on paired donors, with incorporation or reduction of molecular oxygen"/>
    <property type="evidence" value="ECO:0007669"/>
    <property type="project" value="InterPro"/>
</dbReference>
<dbReference type="InterPro" id="IPR036396">
    <property type="entry name" value="Cyt_P450_sf"/>
</dbReference>
<dbReference type="GO" id="GO:0020037">
    <property type="term" value="F:heme binding"/>
    <property type="evidence" value="ECO:0007669"/>
    <property type="project" value="InterPro"/>
</dbReference>
<evidence type="ECO:0000256" key="2">
    <source>
        <dbReference type="ARBA" id="ARBA00010617"/>
    </source>
</evidence>
<comment type="caution">
    <text evidence="6">The sequence shown here is derived from an EMBL/GenBank/DDBJ whole genome shotgun (WGS) entry which is preliminary data.</text>
</comment>
<dbReference type="EMBL" id="JFHE01000006">
    <property type="protein sequence ID" value="KDR35635.1"/>
    <property type="molecule type" value="Genomic_DNA"/>
</dbReference>
<keyword evidence="3 4" id="KW-0479">Metal-binding</keyword>
<feature type="binding site" description="axial binding residue" evidence="3">
    <location>
        <position position="422"/>
    </location>
    <ligand>
        <name>heme</name>
        <dbReference type="ChEBI" id="CHEBI:30413"/>
    </ligand>
    <ligandPart>
        <name>Fe</name>
        <dbReference type="ChEBI" id="CHEBI:18248"/>
    </ligandPart>
</feature>
<dbReference type="Pfam" id="PF00067">
    <property type="entry name" value="p450"/>
    <property type="match status" value="1"/>
</dbReference>
<dbReference type="RefSeq" id="WP_035962608.1">
    <property type="nucleotide sequence ID" value="NZ_BMEG01000007.1"/>
</dbReference>
<reference evidence="6 7" key="2">
    <citation type="submission" date="2014-03" db="EMBL/GenBank/DDBJ databases">
        <title>Draft Genome Sequences of Four Burkholderia Strains.</title>
        <authorList>
            <person name="Liu X.Y."/>
            <person name="Li C.X."/>
            <person name="Xu J.H."/>
        </authorList>
    </citation>
    <scope>NUCLEOTIDE SEQUENCE [LARGE SCALE GENOMIC DNA]</scope>
    <source>
        <strain evidence="6 7">R27</strain>
    </source>
</reference>
<organism evidence="6 7">
    <name type="scientific">Caballeronia grimmiae</name>
    <dbReference type="NCBI Taxonomy" id="1071679"/>
    <lineage>
        <taxon>Bacteria</taxon>
        <taxon>Pseudomonadati</taxon>
        <taxon>Pseudomonadota</taxon>
        <taxon>Betaproteobacteria</taxon>
        <taxon>Burkholderiales</taxon>
        <taxon>Burkholderiaceae</taxon>
        <taxon>Caballeronia</taxon>
    </lineage>
</organism>
<keyword evidence="4" id="KW-0560">Oxidoreductase</keyword>
<dbReference type="PRINTS" id="PR00463">
    <property type="entry name" value="EP450I"/>
</dbReference>
<dbReference type="InterPro" id="IPR002401">
    <property type="entry name" value="Cyt_P450_E_grp-I"/>
</dbReference>
<protein>
    <submittedName>
        <fullName evidence="6">Cytochrome P450</fullName>
    </submittedName>
    <submittedName>
        <fullName evidence="5">Epi-isozizaene 5-monooxygenase/(E)-beta-farnesene synthase</fullName>
    </submittedName>
</protein>
<dbReference type="GO" id="GO:0005506">
    <property type="term" value="F:iron ion binding"/>
    <property type="evidence" value="ECO:0007669"/>
    <property type="project" value="InterPro"/>
</dbReference>
<dbReference type="eggNOG" id="COG2124">
    <property type="taxonomic scope" value="Bacteria"/>
</dbReference>
<accession>A0A069P4S1</accession>
<keyword evidence="4" id="KW-0503">Monooxygenase</keyword>
<evidence type="ECO:0000256" key="3">
    <source>
        <dbReference type="PIRSR" id="PIRSR602401-1"/>
    </source>
</evidence>
<dbReference type="PANTHER" id="PTHR24305">
    <property type="entry name" value="CYTOCHROME P450"/>
    <property type="match status" value="1"/>
</dbReference>